<evidence type="ECO:0000313" key="1">
    <source>
        <dbReference type="EMBL" id="KAL0487190.1"/>
    </source>
</evidence>
<keyword evidence="2" id="KW-1185">Reference proteome</keyword>
<reference evidence="1 2" key="1">
    <citation type="submission" date="2024-03" db="EMBL/GenBank/DDBJ databases">
        <title>The Acrasis kona genome and developmental transcriptomes reveal deep origins of eukaryotic multicellular pathways.</title>
        <authorList>
            <person name="Sheikh S."/>
            <person name="Fu C.-J."/>
            <person name="Brown M.W."/>
            <person name="Baldauf S.L."/>
        </authorList>
    </citation>
    <scope>NUCLEOTIDE SEQUENCE [LARGE SCALE GENOMIC DNA]</scope>
    <source>
        <strain evidence="1 2">ATCC MYA-3509</strain>
    </source>
</reference>
<gene>
    <name evidence="1" type="ORF">AKO1_001004</name>
</gene>
<accession>A0AAW2ZCP9</accession>
<comment type="caution">
    <text evidence="1">The sequence shown here is derived from an EMBL/GenBank/DDBJ whole genome shotgun (WGS) entry which is preliminary data.</text>
</comment>
<proteinExistence type="predicted"/>
<dbReference type="AlphaFoldDB" id="A0AAW2ZCP9"/>
<protein>
    <submittedName>
        <fullName evidence="1">Uncharacterized protein</fullName>
    </submittedName>
</protein>
<name>A0AAW2ZCP9_9EUKA</name>
<organism evidence="1 2">
    <name type="scientific">Acrasis kona</name>
    <dbReference type="NCBI Taxonomy" id="1008807"/>
    <lineage>
        <taxon>Eukaryota</taxon>
        <taxon>Discoba</taxon>
        <taxon>Heterolobosea</taxon>
        <taxon>Tetramitia</taxon>
        <taxon>Eutetramitia</taxon>
        <taxon>Acrasidae</taxon>
        <taxon>Acrasis</taxon>
    </lineage>
</organism>
<dbReference type="Proteomes" id="UP001431209">
    <property type="component" value="Unassembled WGS sequence"/>
</dbReference>
<dbReference type="EMBL" id="JAOPGA020001314">
    <property type="protein sequence ID" value="KAL0487190.1"/>
    <property type="molecule type" value="Genomic_DNA"/>
</dbReference>
<sequence length="87" mass="9651">MSGSKADPIIINDELCMFVPKTPNKPPRAVFQKIQAKAKKKEKFQQITLTQMPGAEVIRAADVSAEKCLQEFGFTSPPKNNLDALDF</sequence>
<evidence type="ECO:0000313" key="2">
    <source>
        <dbReference type="Proteomes" id="UP001431209"/>
    </source>
</evidence>